<proteinExistence type="predicted"/>
<name>A0ABM4BAE5_HYDVU</name>
<reference evidence="2" key="2">
    <citation type="submission" date="2025-08" db="UniProtKB">
        <authorList>
            <consortium name="RefSeq"/>
        </authorList>
    </citation>
    <scope>IDENTIFICATION</scope>
</reference>
<evidence type="ECO:0000313" key="1">
    <source>
        <dbReference type="Proteomes" id="UP001652625"/>
    </source>
</evidence>
<sequence>MILNSYNIIQTTRAVATTLYICPNCTKPYRKISYYEKHVETCKGACLYAQKDYYLMFSFKILLFQKKNLHLIIKAIYKKYLQLIQTFQIFTFIHLNNYLKKILVYNSYNKVNIIIFFCFNNLGPALSDSSQERLKNIFSNLFWIVTDLTSKDLILNLSFGLLKSPGNITALLASKISTERELYGSCFNDFIGYLLLKMLPILNLYSSTAVSQEKICKLLNSLCICEELNKKIYSALKYFHINTNDQLNLQPAYMLKNVVITKEYEKSLIWRNTELFPCQKEQPLQLELTLNRKYFMLGDSFFSL</sequence>
<dbReference type="Proteomes" id="UP001652625">
    <property type="component" value="Chromosome 02"/>
</dbReference>
<gene>
    <name evidence="2" type="primary">LOC136076317</name>
</gene>
<dbReference type="RefSeq" id="XP_065645861.1">
    <property type="nucleotide sequence ID" value="XM_065789789.1"/>
</dbReference>
<keyword evidence="1" id="KW-1185">Reference proteome</keyword>
<protein>
    <submittedName>
        <fullName evidence="2">Uncharacterized protein LOC136076317</fullName>
    </submittedName>
</protein>
<evidence type="ECO:0000313" key="2">
    <source>
        <dbReference type="RefSeq" id="XP_065645861.1"/>
    </source>
</evidence>
<dbReference type="GeneID" id="136076317"/>
<reference evidence="1" key="1">
    <citation type="submission" date="2025-05" db="UniProtKB">
        <authorList>
            <consortium name="RefSeq"/>
        </authorList>
    </citation>
    <scope>NUCLEOTIDE SEQUENCE [LARGE SCALE GENOMIC DNA]</scope>
</reference>
<accession>A0ABM4BAE5</accession>
<organism evidence="1 2">
    <name type="scientific">Hydra vulgaris</name>
    <name type="common">Hydra</name>
    <name type="synonym">Hydra attenuata</name>
    <dbReference type="NCBI Taxonomy" id="6087"/>
    <lineage>
        <taxon>Eukaryota</taxon>
        <taxon>Metazoa</taxon>
        <taxon>Cnidaria</taxon>
        <taxon>Hydrozoa</taxon>
        <taxon>Hydroidolina</taxon>
        <taxon>Anthoathecata</taxon>
        <taxon>Aplanulata</taxon>
        <taxon>Hydridae</taxon>
        <taxon>Hydra</taxon>
    </lineage>
</organism>